<dbReference type="STRING" id="339671.Asuc_0187"/>
<dbReference type="CDD" id="cd03188">
    <property type="entry name" value="GST_C_Beta"/>
    <property type="match status" value="1"/>
</dbReference>
<evidence type="ECO:0000259" key="2">
    <source>
        <dbReference type="PROSITE" id="PS50405"/>
    </source>
</evidence>
<dbReference type="KEGG" id="asu:Asuc_0187"/>
<evidence type="ECO:0000259" key="1">
    <source>
        <dbReference type="PROSITE" id="PS50404"/>
    </source>
</evidence>
<evidence type="ECO:0000313" key="4">
    <source>
        <dbReference type="Proteomes" id="UP000001114"/>
    </source>
</evidence>
<dbReference type="PROSITE" id="PS50405">
    <property type="entry name" value="GST_CTER"/>
    <property type="match status" value="1"/>
</dbReference>
<dbReference type="HOGENOM" id="CLU_011226_6_1_6"/>
<dbReference type="InterPro" id="IPR040079">
    <property type="entry name" value="Glutathione_S-Trfase"/>
</dbReference>
<evidence type="ECO:0000313" key="3">
    <source>
        <dbReference type="EMBL" id="ABR73567.1"/>
    </source>
</evidence>
<keyword evidence="4" id="KW-1185">Reference proteome</keyword>
<accession>A6VKS0</accession>
<reference evidence="4" key="1">
    <citation type="journal article" date="2010" name="BMC Genomics">
        <title>A genomic perspective on the potential of Actinobacillus succinogenes for industrial succinate production.</title>
        <authorList>
            <person name="McKinlay J.B."/>
            <person name="Laivenieks M."/>
            <person name="Schindler B.D."/>
            <person name="McKinlay A.A."/>
            <person name="Siddaramappa S."/>
            <person name="Challacombe J.F."/>
            <person name="Lowry S.R."/>
            <person name="Clum A."/>
            <person name="Lapidus A.L."/>
            <person name="Burkhart K.B."/>
            <person name="Harkins V."/>
            <person name="Vieille C."/>
        </authorList>
    </citation>
    <scope>NUCLEOTIDE SEQUENCE [LARGE SCALE GENOMIC DNA]</scope>
    <source>
        <strain evidence="4">ATCC 55618 / DSM 22257 / CCUG 43843 / 130Z</strain>
    </source>
</reference>
<name>A6VKS0_ACTSZ</name>
<dbReference type="SFLD" id="SFLDG01150">
    <property type="entry name" value="Main.1:_Beta-like"/>
    <property type="match status" value="1"/>
</dbReference>
<feature type="domain" description="GST C-terminal" evidence="2">
    <location>
        <begin position="83"/>
        <end position="205"/>
    </location>
</feature>
<dbReference type="InterPro" id="IPR036249">
    <property type="entry name" value="Thioredoxin-like_sf"/>
</dbReference>
<gene>
    <name evidence="3" type="ordered locus">Asuc_0187</name>
</gene>
<dbReference type="SFLD" id="SFLDS00019">
    <property type="entry name" value="Glutathione_Transferase_(cytos"/>
    <property type="match status" value="1"/>
</dbReference>
<feature type="domain" description="GST N-terminal" evidence="1">
    <location>
        <begin position="1"/>
        <end position="77"/>
    </location>
</feature>
<dbReference type="Gene3D" id="1.20.1050.10">
    <property type="match status" value="1"/>
</dbReference>
<organism evidence="3 4">
    <name type="scientific">Actinobacillus succinogenes (strain ATCC 55618 / DSM 22257 / CCUG 43843 / 130Z)</name>
    <dbReference type="NCBI Taxonomy" id="339671"/>
    <lineage>
        <taxon>Bacteria</taxon>
        <taxon>Pseudomonadati</taxon>
        <taxon>Pseudomonadota</taxon>
        <taxon>Gammaproteobacteria</taxon>
        <taxon>Pasteurellales</taxon>
        <taxon>Pasteurellaceae</taxon>
        <taxon>Actinobacillus</taxon>
    </lineage>
</organism>
<dbReference type="RefSeq" id="WP_011978843.1">
    <property type="nucleotide sequence ID" value="NC_009655.1"/>
</dbReference>
<dbReference type="SFLD" id="SFLDG00358">
    <property type="entry name" value="Main_(cytGST)"/>
    <property type="match status" value="1"/>
</dbReference>
<dbReference type="Pfam" id="PF13417">
    <property type="entry name" value="GST_N_3"/>
    <property type="match status" value="1"/>
</dbReference>
<dbReference type="PANTHER" id="PTHR44051">
    <property type="entry name" value="GLUTATHIONE S-TRANSFERASE-RELATED"/>
    <property type="match status" value="1"/>
</dbReference>
<dbReference type="Proteomes" id="UP000001114">
    <property type="component" value="Chromosome"/>
</dbReference>
<dbReference type="PANTHER" id="PTHR44051:SF8">
    <property type="entry name" value="GLUTATHIONE S-TRANSFERASE GSTA"/>
    <property type="match status" value="1"/>
</dbReference>
<dbReference type="InterPro" id="IPR010987">
    <property type="entry name" value="Glutathione-S-Trfase_C-like"/>
</dbReference>
<dbReference type="SUPFAM" id="SSF52833">
    <property type="entry name" value="Thioredoxin-like"/>
    <property type="match status" value="1"/>
</dbReference>
<proteinExistence type="predicted"/>
<dbReference type="EMBL" id="CP000746">
    <property type="protein sequence ID" value="ABR73567.1"/>
    <property type="molecule type" value="Genomic_DNA"/>
</dbReference>
<protein>
    <submittedName>
        <fullName evidence="3">Glutathione S-transferase domain</fullName>
    </submittedName>
</protein>
<dbReference type="PROSITE" id="PS50404">
    <property type="entry name" value="GST_NTER"/>
    <property type="match status" value="1"/>
</dbReference>
<dbReference type="InterPro" id="IPR036282">
    <property type="entry name" value="Glutathione-S-Trfase_C_sf"/>
</dbReference>
<dbReference type="OrthoDB" id="509852at2"/>
<dbReference type="eggNOG" id="COG0625">
    <property type="taxonomic scope" value="Bacteria"/>
</dbReference>
<dbReference type="InterPro" id="IPR004045">
    <property type="entry name" value="Glutathione_S-Trfase_N"/>
</dbReference>
<dbReference type="CDD" id="cd03057">
    <property type="entry name" value="GST_N_Beta"/>
    <property type="match status" value="1"/>
</dbReference>
<dbReference type="AlphaFoldDB" id="A6VKS0"/>
<dbReference type="GO" id="GO:0016740">
    <property type="term" value="F:transferase activity"/>
    <property type="evidence" value="ECO:0007669"/>
    <property type="project" value="UniProtKB-KW"/>
</dbReference>
<sequence length="205" mass="22823">MKLYYLKGACSLVPHIALEWIGKPFEAVEVSHEQIKSPEYLALNPQGVVPLLQDGDFVLSQNVAILSYLDALYPDAKLFGSVTVQDKAKAMKWLAFCNADLHKAFGPVFRPPVYAQGDDELLTRIRQTAGRQILDLLAIADDCLAKQIFLGERISVADAYLYVELRWCKGLGLDYGHLRNLEAFYRRVSENVGVQAALKAQGLPV</sequence>
<dbReference type="Gene3D" id="3.40.30.10">
    <property type="entry name" value="Glutaredoxin"/>
    <property type="match status" value="1"/>
</dbReference>
<dbReference type="SUPFAM" id="SSF47616">
    <property type="entry name" value="GST C-terminal domain-like"/>
    <property type="match status" value="1"/>
</dbReference>
<keyword evidence="3" id="KW-0808">Transferase</keyword>